<dbReference type="Pfam" id="PF00191">
    <property type="entry name" value="Annexin"/>
    <property type="match status" value="4"/>
</dbReference>
<dbReference type="PROSITE" id="PS51897">
    <property type="entry name" value="ANNEXIN_2"/>
    <property type="match status" value="4"/>
</dbReference>
<gene>
    <name evidence="9" type="ORF">ILUMI_08310</name>
</gene>
<dbReference type="FunFam" id="1.10.220.10:FF:000002">
    <property type="entry name" value="Annexin"/>
    <property type="match status" value="1"/>
</dbReference>
<dbReference type="GO" id="GO:0005544">
    <property type="term" value="F:calcium-dependent phospholipid binding"/>
    <property type="evidence" value="ECO:0007669"/>
    <property type="project" value="UniProtKB-KW"/>
</dbReference>
<keyword evidence="5 6" id="KW-0111">Calcium/phospholipid-binding</keyword>
<dbReference type="SMART" id="SM00335">
    <property type="entry name" value="ANX"/>
    <property type="match status" value="4"/>
</dbReference>
<dbReference type="PRINTS" id="PR00196">
    <property type="entry name" value="ANNEXIN"/>
</dbReference>
<dbReference type="GO" id="GO:0001786">
    <property type="term" value="F:phosphatidylserine binding"/>
    <property type="evidence" value="ECO:0007669"/>
    <property type="project" value="TreeGrafter"/>
</dbReference>
<feature type="compositionally biased region" description="Low complexity" evidence="7">
    <location>
        <begin position="700"/>
        <end position="710"/>
    </location>
</feature>
<dbReference type="Proteomes" id="UP000801492">
    <property type="component" value="Unassembled WGS sequence"/>
</dbReference>
<dbReference type="OrthoDB" id="37886at2759"/>
<dbReference type="InterPro" id="IPR037104">
    <property type="entry name" value="Annexin_sf"/>
</dbReference>
<organism evidence="9 10">
    <name type="scientific">Ignelater luminosus</name>
    <name type="common">Cucubano</name>
    <name type="synonym">Pyrophorus luminosus</name>
    <dbReference type="NCBI Taxonomy" id="2038154"/>
    <lineage>
        <taxon>Eukaryota</taxon>
        <taxon>Metazoa</taxon>
        <taxon>Ecdysozoa</taxon>
        <taxon>Arthropoda</taxon>
        <taxon>Hexapoda</taxon>
        <taxon>Insecta</taxon>
        <taxon>Pterygota</taxon>
        <taxon>Neoptera</taxon>
        <taxon>Endopterygota</taxon>
        <taxon>Coleoptera</taxon>
        <taxon>Polyphaga</taxon>
        <taxon>Elateriformia</taxon>
        <taxon>Elateroidea</taxon>
        <taxon>Elateridae</taxon>
        <taxon>Agrypninae</taxon>
        <taxon>Pyrophorini</taxon>
        <taxon>Ignelater</taxon>
    </lineage>
</organism>
<dbReference type="InterPro" id="IPR018502">
    <property type="entry name" value="Annexin_repeat"/>
</dbReference>
<comment type="caution">
    <text evidence="9">The sequence shown here is derived from an EMBL/GenBank/DDBJ whole genome shotgun (WGS) entry which is preliminary data.</text>
</comment>
<dbReference type="GO" id="GO:0005509">
    <property type="term" value="F:calcium ion binding"/>
    <property type="evidence" value="ECO:0007669"/>
    <property type="project" value="InterPro"/>
</dbReference>
<dbReference type="InterPro" id="IPR001464">
    <property type="entry name" value="Annexin"/>
</dbReference>
<dbReference type="SUPFAM" id="SSF47874">
    <property type="entry name" value="Annexin"/>
    <property type="match status" value="1"/>
</dbReference>
<dbReference type="PANTHER" id="PTHR10502">
    <property type="entry name" value="ANNEXIN"/>
    <property type="match status" value="1"/>
</dbReference>
<dbReference type="GO" id="GO:0005737">
    <property type="term" value="C:cytoplasm"/>
    <property type="evidence" value="ECO:0007669"/>
    <property type="project" value="TreeGrafter"/>
</dbReference>
<feature type="compositionally biased region" description="Polar residues" evidence="7">
    <location>
        <begin position="658"/>
        <end position="683"/>
    </location>
</feature>
<dbReference type="InterPro" id="IPR018252">
    <property type="entry name" value="Annexin_repeat_CS"/>
</dbReference>
<evidence type="ECO:0000256" key="1">
    <source>
        <dbReference type="ARBA" id="ARBA00007831"/>
    </source>
</evidence>
<keyword evidence="2 6" id="KW-0677">Repeat</keyword>
<keyword evidence="8" id="KW-0732">Signal</keyword>
<keyword evidence="10" id="KW-1185">Reference proteome</keyword>
<sequence>MKLPIVTVFFCCIFFQKTFGANIPKNHNLFLETDTDYYTADFSYIDNTSADTDDDDGNYFGANIEPKIYSADTEDTKLLTNILKSWNNIEQIQKTESFPQFPFQFPIRKTDEEPEANAFDIGTDFEHPRNIFDVRTSDQDGIVQLPNRTNDEEPALNAHDLQTNFGYQENINDVKSIPTIKQEGIFQFPFQPFEVEYDEKPASNEWYLSQATVSTPLFEHQGVIPSPFHPFEVEYDGEPALNDFNLQTGVVSRAPSKQFPFQSFEVKCDDQNALDFSEQEVNYQFPFQSFEVNYDDHNALDSSGLQTNLKYTTPSSEQGIISQFPFHSFKVENNEQQALDFSDLETNIETTPSSEQELISQFPSQSFDEKVDEQNALDCSSLQTNVELTTPSSEQEIVSLFPFQSFKVENNEQHTLDFSDLKTNVESTTPSSEQEVIFQFPSQSFEEQVDEQHALDFSGLQTNVESTTDSFGQETMSQFFHVEDDEPHDFDFSGVESATPSTEQEVIFQFPSQSFEEEIDEQHGLDFSGLQTNIESTTASSEQGVIFQFPSQNFEEVDEQNALDFSGSQIDFESSTPSSEQEIISLFPFQSFNVEDNEQHALNFSSLETNIETTTPSSYQDVIPQFPVQSFKVEDDHEPALNASDMQTTTPVYQQELPINNSDSKTQYEHPTNASDSGRNSKYINGDFVKPEPAIIESTTHISESSSQTIKTSTEATTPVFDSDTKSPTNIFDPKTDADALLEALNSYKVDAESIINILTRRSNAQRLAIANEFSFTYGKNLVTEFKKSLSGKFKILIEALLTPLQQYYVNELHYAMKGPGTDENCLIEILSSLSNEEIRNIRDVYQNTYGRTLESDIQGDTSGDFEQLLISLSKTVRDESGSVNREKALEDAIKLLQAGVLKWGTDESTFISIITQRNYNQLELVFEEYEHVAGHTIEYAIKKEFSRHIKRGLLAIVDTVRSVPKFFAKRLHASMAGMGTNDRELIRIIVMRKEIDLELIEEYYAKEYGSSLKQDISDDTSGDYRTCLLALIGEDS</sequence>
<dbReference type="GO" id="GO:0005886">
    <property type="term" value="C:plasma membrane"/>
    <property type="evidence" value="ECO:0007669"/>
    <property type="project" value="TreeGrafter"/>
</dbReference>
<evidence type="ECO:0000313" key="9">
    <source>
        <dbReference type="EMBL" id="KAF2897859.1"/>
    </source>
</evidence>
<proteinExistence type="inferred from homology"/>
<evidence type="ECO:0000256" key="6">
    <source>
        <dbReference type="RuleBase" id="RU003540"/>
    </source>
</evidence>
<dbReference type="EMBL" id="VTPC01003895">
    <property type="protein sequence ID" value="KAF2897859.1"/>
    <property type="molecule type" value="Genomic_DNA"/>
</dbReference>
<dbReference type="FunFam" id="1.10.220.10:FF:000001">
    <property type="entry name" value="Annexin"/>
    <property type="match status" value="1"/>
</dbReference>
<feature type="chain" id="PRO_5035426971" description="Annexin" evidence="8">
    <location>
        <begin position="21"/>
        <end position="1037"/>
    </location>
</feature>
<protein>
    <recommendedName>
        <fullName evidence="6">Annexin</fullName>
    </recommendedName>
</protein>
<evidence type="ECO:0000313" key="10">
    <source>
        <dbReference type="Proteomes" id="UP000801492"/>
    </source>
</evidence>
<reference evidence="9" key="1">
    <citation type="submission" date="2019-08" db="EMBL/GenBank/DDBJ databases">
        <title>The genome of the North American firefly Photinus pyralis.</title>
        <authorList>
            <consortium name="Photinus pyralis genome working group"/>
            <person name="Fallon T.R."/>
            <person name="Sander Lower S.E."/>
            <person name="Weng J.-K."/>
        </authorList>
    </citation>
    <scope>NUCLEOTIDE SEQUENCE</scope>
    <source>
        <strain evidence="9">TRF0915ILg1</strain>
        <tissue evidence="9">Whole body</tissue>
    </source>
</reference>
<feature type="region of interest" description="Disordered" evidence="7">
    <location>
        <begin position="658"/>
        <end position="686"/>
    </location>
</feature>
<feature type="region of interest" description="Disordered" evidence="7">
    <location>
        <begin position="700"/>
        <end position="729"/>
    </location>
</feature>
<evidence type="ECO:0000256" key="5">
    <source>
        <dbReference type="ARBA" id="ARBA00023302"/>
    </source>
</evidence>
<accession>A0A8K0D4M9</accession>
<evidence type="ECO:0000256" key="7">
    <source>
        <dbReference type="SAM" id="MobiDB-lite"/>
    </source>
</evidence>
<evidence type="ECO:0000256" key="3">
    <source>
        <dbReference type="ARBA" id="ARBA00022837"/>
    </source>
</evidence>
<keyword evidence="4 6" id="KW-0041">Annexin</keyword>
<name>A0A8K0D4M9_IGNLU</name>
<evidence type="ECO:0000256" key="2">
    <source>
        <dbReference type="ARBA" id="ARBA00022737"/>
    </source>
</evidence>
<dbReference type="PROSITE" id="PS00223">
    <property type="entry name" value="ANNEXIN_1"/>
    <property type="match status" value="1"/>
</dbReference>
<comment type="similarity">
    <text evidence="1 6">Belongs to the annexin family.</text>
</comment>
<dbReference type="Gene3D" id="1.10.220.10">
    <property type="entry name" value="Annexin"/>
    <property type="match status" value="4"/>
</dbReference>
<dbReference type="GO" id="GO:0005634">
    <property type="term" value="C:nucleus"/>
    <property type="evidence" value="ECO:0007669"/>
    <property type="project" value="TreeGrafter"/>
</dbReference>
<dbReference type="PANTHER" id="PTHR10502:SF102">
    <property type="entry name" value="ANNEXIN B11"/>
    <property type="match status" value="1"/>
</dbReference>
<comment type="domain">
    <text evidence="6">A pair of annexin repeats may form one binding site for calcium and phospholipid.</text>
</comment>
<dbReference type="GO" id="GO:0012506">
    <property type="term" value="C:vesicle membrane"/>
    <property type="evidence" value="ECO:0007669"/>
    <property type="project" value="TreeGrafter"/>
</dbReference>
<dbReference type="AlphaFoldDB" id="A0A8K0D4M9"/>
<keyword evidence="3 6" id="KW-0106">Calcium</keyword>
<evidence type="ECO:0000256" key="4">
    <source>
        <dbReference type="ARBA" id="ARBA00023216"/>
    </source>
</evidence>
<feature type="signal peptide" evidence="8">
    <location>
        <begin position="1"/>
        <end position="20"/>
    </location>
</feature>
<dbReference type="FunFam" id="1.10.220.10:FF:000003">
    <property type="entry name" value="Annexin"/>
    <property type="match status" value="1"/>
</dbReference>
<evidence type="ECO:0000256" key="8">
    <source>
        <dbReference type="SAM" id="SignalP"/>
    </source>
</evidence>